<dbReference type="AlphaFoldDB" id="A0A7W6NX01"/>
<organism evidence="1 2">
    <name type="scientific">Sphingomonas kyeonggiensis</name>
    <dbReference type="NCBI Taxonomy" id="1268553"/>
    <lineage>
        <taxon>Bacteria</taxon>
        <taxon>Pseudomonadati</taxon>
        <taxon>Pseudomonadota</taxon>
        <taxon>Alphaproteobacteria</taxon>
        <taxon>Sphingomonadales</taxon>
        <taxon>Sphingomonadaceae</taxon>
        <taxon>Sphingomonas</taxon>
    </lineage>
</organism>
<evidence type="ECO:0000313" key="1">
    <source>
        <dbReference type="EMBL" id="MBB4099127.1"/>
    </source>
</evidence>
<sequence length="224" mass="24267">MRFVEDGPIKLLTVPGIDGSGARHWQSAWERDLEDCYRVDLGCWDDPIRNVWISRLDQAVHEARGEVVLIAHSLGCQTVAWWARLLGPSGVSSVRGALLVAPPDVDFQEVDPRLDRFAPNLDVAFPFPALVVASRDDPYATVSRAREIAGQWGAAFVDAGELGHINANSDIADWTEGQALAELVASGIRDHSQIERLAADLLAVPAGPGRRQSGLSAFEPRSAA</sequence>
<dbReference type="SUPFAM" id="SSF53474">
    <property type="entry name" value="alpha/beta-Hydrolases"/>
    <property type="match status" value="1"/>
</dbReference>
<name>A0A7W6NX01_9SPHN</name>
<reference evidence="1 2" key="1">
    <citation type="submission" date="2020-08" db="EMBL/GenBank/DDBJ databases">
        <title>Genomic Encyclopedia of Type Strains, Phase IV (KMG-IV): sequencing the most valuable type-strain genomes for metagenomic binning, comparative biology and taxonomic classification.</title>
        <authorList>
            <person name="Goeker M."/>
        </authorList>
    </citation>
    <scope>NUCLEOTIDE SEQUENCE [LARGE SCALE GENOMIC DNA]</scope>
    <source>
        <strain evidence="1 2">DSM 101806</strain>
    </source>
</reference>
<dbReference type="GO" id="GO:0016787">
    <property type="term" value="F:hydrolase activity"/>
    <property type="evidence" value="ECO:0007669"/>
    <property type="project" value="InterPro"/>
</dbReference>
<evidence type="ECO:0008006" key="3">
    <source>
        <dbReference type="Google" id="ProtNLM"/>
    </source>
</evidence>
<dbReference type="EMBL" id="JACIEH010000002">
    <property type="protein sequence ID" value="MBB4099127.1"/>
    <property type="molecule type" value="Genomic_DNA"/>
</dbReference>
<protein>
    <recommendedName>
        <fullName evidence="3">Alpha/beta hydrolase</fullName>
    </recommendedName>
</protein>
<comment type="caution">
    <text evidence="1">The sequence shown here is derived from an EMBL/GenBank/DDBJ whole genome shotgun (WGS) entry which is preliminary data.</text>
</comment>
<dbReference type="Pfam" id="PF06821">
    <property type="entry name" value="Ser_hydrolase"/>
    <property type="match status" value="1"/>
</dbReference>
<dbReference type="RefSeq" id="WP_183998434.1">
    <property type="nucleotide sequence ID" value="NZ_JACIEH010000002.1"/>
</dbReference>
<proteinExistence type="predicted"/>
<dbReference type="InterPro" id="IPR010662">
    <property type="entry name" value="RBBP9/YdeN"/>
</dbReference>
<gene>
    <name evidence="1" type="ORF">GGR46_002691</name>
</gene>
<dbReference type="InterPro" id="IPR029058">
    <property type="entry name" value="AB_hydrolase_fold"/>
</dbReference>
<keyword evidence="2" id="KW-1185">Reference proteome</keyword>
<evidence type="ECO:0000313" key="2">
    <source>
        <dbReference type="Proteomes" id="UP000557392"/>
    </source>
</evidence>
<dbReference type="Proteomes" id="UP000557392">
    <property type="component" value="Unassembled WGS sequence"/>
</dbReference>
<dbReference type="Gene3D" id="3.40.50.1820">
    <property type="entry name" value="alpha/beta hydrolase"/>
    <property type="match status" value="1"/>
</dbReference>
<accession>A0A7W6NX01</accession>